<gene>
    <name evidence="9" type="ORF">HHL22_01450</name>
</gene>
<feature type="domain" description="Fatty acid hydroxylase" evidence="8">
    <location>
        <begin position="91"/>
        <end position="224"/>
    </location>
</feature>
<evidence type="ECO:0000256" key="4">
    <source>
        <dbReference type="ARBA" id="ARBA00023002"/>
    </source>
</evidence>
<dbReference type="Proteomes" id="UP000559626">
    <property type="component" value="Unassembled WGS sequence"/>
</dbReference>
<protein>
    <submittedName>
        <fullName evidence="9">Sterol desaturase family protein</fullName>
    </submittedName>
</protein>
<evidence type="ECO:0000256" key="2">
    <source>
        <dbReference type="ARBA" id="ARBA00022692"/>
    </source>
</evidence>
<dbReference type="PANTHER" id="PTHR21624">
    <property type="entry name" value="STEROL DESATURASE-RELATED PROTEIN"/>
    <property type="match status" value="1"/>
</dbReference>
<evidence type="ECO:0000256" key="5">
    <source>
        <dbReference type="ARBA" id="ARBA00023098"/>
    </source>
</evidence>
<keyword evidence="10" id="KW-1185">Reference proteome</keyword>
<dbReference type="GO" id="GO:0016020">
    <property type="term" value="C:membrane"/>
    <property type="evidence" value="ECO:0007669"/>
    <property type="project" value="GOC"/>
</dbReference>
<dbReference type="PANTHER" id="PTHR21624:SF1">
    <property type="entry name" value="ALKYLGLYCEROL MONOOXYGENASE"/>
    <property type="match status" value="1"/>
</dbReference>
<feature type="transmembrane region" description="Helical" evidence="7">
    <location>
        <begin position="147"/>
        <end position="171"/>
    </location>
</feature>
<name>A0A7Y0AB57_9BACT</name>
<proteinExistence type="predicted"/>
<evidence type="ECO:0000256" key="7">
    <source>
        <dbReference type="SAM" id="Phobius"/>
    </source>
</evidence>
<dbReference type="GO" id="GO:0005506">
    <property type="term" value="F:iron ion binding"/>
    <property type="evidence" value="ECO:0007669"/>
    <property type="project" value="InterPro"/>
</dbReference>
<evidence type="ECO:0000256" key="6">
    <source>
        <dbReference type="ARBA" id="ARBA00023136"/>
    </source>
</evidence>
<dbReference type="InterPro" id="IPR051689">
    <property type="entry name" value="Sterol_desaturase/TMEM195"/>
</dbReference>
<feature type="transmembrane region" description="Helical" evidence="7">
    <location>
        <begin position="41"/>
        <end position="66"/>
    </location>
</feature>
<feature type="transmembrane region" description="Helical" evidence="7">
    <location>
        <begin position="78"/>
        <end position="97"/>
    </location>
</feature>
<dbReference type="GO" id="GO:0006643">
    <property type="term" value="P:membrane lipid metabolic process"/>
    <property type="evidence" value="ECO:0007669"/>
    <property type="project" value="TreeGrafter"/>
</dbReference>
<dbReference type="EMBL" id="JABBGH010000001">
    <property type="protein sequence ID" value="NML63860.1"/>
    <property type="molecule type" value="Genomic_DNA"/>
</dbReference>
<dbReference type="InterPro" id="IPR006694">
    <property type="entry name" value="Fatty_acid_hydroxylase"/>
</dbReference>
<sequence length="308" mass="34788">MEFSDPKVYLIPLGAAFILLEVVLSARHDEHLYDWRDSAASASMGLVATLIGIVTKAGTLAVFYVVFTALSSLRLRWLGYDALSATSVGAWVLLLFGDDLSFYWHHRLSHTVRVPWAAHVVHHSSRHFNLGTAFRNGWVVFFYKPLFWLWLPALGFPPVMVVLAMSLSSLYQFFLHSQKIPHLGWVEKVFNTPQLHQVHHACNCAFLDKNHGGILIVWDRLFGTYLDSRHPEPRQFGVLSPPASHHPWAIFAHEFEHLGHDVRQATSWSDKLKYVFYPPGWAPNNAGQTARQLQQHLAPSSPGVAAKA</sequence>
<organism evidence="9 10">
    <name type="scientific">Hymenobacter polaris</name>
    <dbReference type="NCBI Taxonomy" id="2682546"/>
    <lineage>
        <taxon>Bacteria</taxon>
        <taxon>Pseudomonadati</taxon>
        <taxon>Bacteroidota</taxon>
        <taxon>Cytophagia</taxon>
        <taxon>Cytophagales</taxon>
        <taxon>Hymenobacteraceae</taxon>
        <taxon>Hymenobacter</taxon>
    </lineage>
</organism>
<dbReference type="GO" id="GO:0008610">
    <property type="term" value="P:lipid biosynthetic process"/>
    <property type="evidence" value="ECO:0007669"/>
    <property type="project" value="InterPro"/>
</dbReference>
<dbReference type="Pfam" id="PF04116">
    <property type="entry name" value="FA_hydroxylase"/>
    <property type="match status" value="1"/>
</dbReference>
<accession>A0A7Y0AB57</accession>
<evidence type="ECO:0000313" key="9">
    <source>
        <dbReference type="EMBL" id="NML63860.1"/>
    </source>
</evidence>
<comment type="caution">
    <text evidence="9">The sequence shown here is derived from an EMBL/GenBank/DDBJ whole genome shotgun (WGS) entry which is preliminary data.</text>
</comment>
<evidence type="ECO:0000256" key="1">
    <source>
        <dbReference type="ARBA" id="ARBA00004127"/>
    </source>
</evidence>
<evidence type="ECO:0000259" key="8">
    <source>
        <dbReference type="Pfam" id="PF04116"/>
    </source>
</evidence>
<keyword evidence="3 7" id="KW-1133">Transmembrane helix</keyword>
<keyword evidence="5" id="KW-0443">Lipid metabolism</keyword>
<evidence type="ECO:0000256" key="3">
    <source>
        <dbReference type="ARBA" id="ARBA00022989"/>
    </source>
</evidence>
<reference evidence="9 10" key="1">
    <citation type="submission" date="2020-04" db="EMBL/GenBank/DDBJ databases">
        <title>Hymenobacter polaris sp. nov., isolated from Arctic soil.</title>
        <authorList>
            <person name="Dahal R.H."/>
        </authorList>
    </citation>
    <scope>NUCLEOTIDE SEQUENCE [LARGE SCALE GENOMIC DNA]</scope>
    <source>
        <strain evidence="9 10">RP-2-7</strain>
    </source>
</reference>
<dbReference type="RefSeq" id="WP_169529193.1">
    <property type="nucleotide sequence ID" value="NZ_JABBGH010000001.1"/>
</dbReference>
<comment type="subcellular location">
    <subcellularLocation>
        <location evidence="1">Endomembrane system</location>
        <topology evidence="1">Multi-pass membrane protein</topology>
    </subcellularLocation>
</comment>
<keyword evidence="6 7" id="KW-0472">Membrane</keyword>
<dbReference type="GO" id="GO:0012505">
    <property type="term" value="C:endomembrane system"/>
    <property type="evidence" value="ECO:0007669"/>
    <property type="project" value="UniProtKB-SubCell"/>
</dbReference>
<keyword evidence="2 7" id="KW-0812">Transmembrane</keyword>
<keyword evidence="4" id="KW-0560">Oxidoreductase</keyword>
<evidence type="ECO:0000313" key="10">
    <source>
        <dbReference type="Proteomes" id="UP000559626"/>
    </source>
</evidence>
<dbReference type="AlphaFoldDB" id="A0A7Y0AB57"/>
<dbReference type="GO" id="GO:0050479">
    <property type="term" value="F:glyceryl-ether monooxygenase activity"/>
    <property type="evidence" value="ECO:0007669"/>
    <property type="project" value="TreeGrafter"/>
</dbReference>